<evidence type="ECO:0000313" key="3">
    <source>
        <dbReference type="Proteomes" id="UP000291088"/>
    </source>
</evidence>
<dbReference type="CDD" id="cd14797">
    <property type="entry name" value="DUF302"/>
    <property type="match status" value="1"/>
</dbReference>
<comment type="caution">
    <text evidence="2">The sequence shown here is derived from an EMBL/GenBank/DDBJ whole genome shotgun (WGS) entry which is preliminary data.</text>
</comment>
<keyword evidence="3" id="KW-1185">Reference proteome</keyword>
<dbReference type="RefSeq" id="WP_129331800.1">
    <property type="nucleotide sequence ID" value="NZ_SDVB01000196.1"/>
</dbReference>
<sequence>MAYTIDRTFEGEDFAKVVEKTRAALSAQGFGVLTEIDVKATLKKKLDKDVDDYLILGACNPTMAHQAIGLEPKVGAMLPCNVIVRRTGPASVMVSAIDPVASMEAIPNPSLKSVAGQVRDMLKTAVEGI</sequence>
<dbReference type="Pfam" id="PF03625">
    <property type="entry name" value="DUF302"/>
    <property type="match status" value="1"/>
</dbReference>
<feature type="domain" description="DUF302" evidence="1">
    <location>
        <begin position="36"/>
        <end position="99"/>
    </location>
</feature>
<dbReference type="InterPro" id="IPR016796">
    <property type="entry name" value="UCP021774"/>
</dbReference>
<organism evidence="2 3">
    <name type="scientific">Ciceribacter ferrooxidans</name>
    <dbReference type="NCBI Taxonomy" id="2509717"/>
    <lineage>
        <taxon>Bacteria</taxon>
        <taxon>Pseudomonadati</taxon>
        <taxon>Pseudomonadota</taxon>
        <taxon>Alphaproteobacteria</taxon>
        <taxon>Hyphomicrobiales</taxon>
        <taxon>Rhizobiaceae</taxon>
        <taxon>Ciceribacter</taxon>
    </lineage>
</organism>
<dbReference type="SUPFAM" id="SSF103247">
    <property type="entry name" value="TT1751-like"/>
    <property type="match status" value="1"/>
</dbReference>
<evidence type="ECO:0000313" key="2">
    <source>
        <dbReference type="EMBL" id="RYC15269.1"/>
    </source>
</evidence>
<name>A0A4Q2TDK3_9HYPH</name>
<dbReference type="InterPro" id="IPR035923">
    <property type="entry name" value="TT1751-like_sf"/>
</dbReference>
<evidence type="ECO:0000259" key="1">
    <source>
        <dbReference type="Pfam" id="PF03625"/>
    </source>
</evidence>
<dbReference type="OrthoDB" id="9791067at2"/>
<reference evidence="2 3" key="1">
    <citation type="submission" date="2019-01" db="EMBL/GenBank/DDBJ databases">
        <authorList>
            <person name="Deng T."/>
        </authorList>
    </citation>
    <scope>NUCLEOTIDE SEQUENCE [LARGE SCALE GENOMIC DNA]</scope>
    <source>
        <strain evidence="2 3">F8825</strain>
    </source>
</reference>
<gene>
    <name evidence="2" type="ORF">EUU22_09545</name>
</gene>
<dbReference type="Gene3D" id="3.30.310.70">
    <property type="entry name" value="TT1751-like domain"/>
    <property type="match status" value="1"/>
</dbReference>
<dbReference type="InterPro" id="IPR005180">
    <property type="entry name" value="DUF302"/>
</dbReference>
<dbReference type="EMBL" id="SDVB01000196">
    <property type="protein sequence ID" value="RYC15269.1"/>
    <property type="molecule type" value="Genomic_DNA"/>
</dbReference>
<proteinExistence type="predicted"/>
<dbReference type="PANTHER" id="PTHR38342:SF1">
    <property type="entry name" value="SLR5037 PROTEIN"/>
    <property type="match status" value="1"/>
</dbReference>
<accession>A0A4Q2TDK3</accession>
<dbReference type="PIRSF" id="PIRSF021774">
    <property type="entry name" value="UCP021774"/>
    <property type="match status" value="1"/>
</dbReference>
<dbReference type="PANTHER" id="PTHR38342">
    <property type="entry name" value="SLR5037 PROTEIN"/>
    <property type="match status" value="1"/>
</dbReference>
<protein>
    <submittedName>
        <fullName evidence="2">DUF302 domain-containing protein</fullName>
    </submittedName>
</protein>
<dbReference type="AlphaFoldDB" id="A0A4Q2TDK3"/>
<dbReference type="Proteomes" id="UP000291088">
    <property type="component" value="Unassembled WGS sequence"/>
</dbReference>